<organism evidence="1 2">
    <name type="scientific">Paracoccus alkanivorans</name>
    <dbReference type="NCBI Taxonomy" id="2116655"/>
    <lineage>
        <taxon>Bacteria</taxon>
        <taxon>Pseudomonadati</taxon>
        <taxon>Pseudomonadota</taxon>
        <taxon>Alphaproteobacteria</taxon>
        <taxon>Rhodobacterales</taxon>
        <taxon>Paracoccaceae</taxon>
        <taxon>Paracoccus</taxon>
    </lineage>
</organism>
<dbReference type="AlphaFoldDB" id="A0A3M0LWA7"/>
<dbReference type="Pfam" id="PF11578">
    <property type="entry name" value="DUF3237"/>
    <property type="match status" value="1"/>
</dbReference>
<accession>A0A3M0LWA7</accession>
<proteinExistence type="predicted"/>
<protein>
    <submittedName>
        <fullName evidence="1">DUF3237 family protein</fullName>
    </submittedName>
</protein>
<comment type="caution">
    <text evidence="1">The sequence shown here is derived from an EMBL/GenBank/DDBJ whole genome shotgun (WGS) entry which is preliminary data.</text>
</comment>
<dbReference type="Gene3D" id="2.40.160.20">
    <property type="match status" value="1"/>
</dbReference>
<sequence>MPNRRSGSNSVSRLPSTLIPRSKAIRGLAARGASLPSSAGKSPDLRLTGNVVPGGADYASIRSDGNAEVTAYYTLMTEDGTPIYRQPGAANRHTRHFSADVAG</sequence>
<reference evidence="1 2" key="1">
    <citation type="submission" date="2018-07" db="EMBL/GenBank/DDBJ databases">
        <authorList>
            <person name="Zhang Y."/>
            <person name="Wang L."/>
            <person name="Ma S."/>
        </authorList>
    </citation>
    <scope>NUCLEOTIDE SEQUENCE [LARGE SCALE GENOMIC DNA]</scope>
    <source>
        <strain evidence="1 2">4-2</strain>
    </source>
</reference>
<dbReference type="EMBL" id="QOKZ01000025">
    <property type="protein sequence ID" value="RMC29809.1"/>
    <property type="molecule type" value="Genomic_DNA"/>
</dbReference>
<dbReference type="OrthoDB" id="5294829at2"/>
<keyword evidence="2" id="KW-1185">Reference proteome</keyword>
<evidence type="ECO:0000313" key="1">
    <source>
        <dbReference type="EMBL" id="RMC29809.1"/>
    </source>
</evidence>
<name>A0A3M0LWA7_9RHOB</name>
<gene>
    <name evidence="1" type="ORF">C9E81_22365</name>
</gene>
<dbReference type="Proteomes" id="UP000273516">
    <property type="component" value="Unassembled WGS sequence"/>
</dbReference>
<evidence type="ECO:0000313" key="2">
    <source>
        <dbReference type="Proteomes" id="UP000273516"/>
    </source>
</evidence>